<dbReference type="InterPro" id="IPR035959">
    <property type="entry name" value="RutC-like_sf"/>
</dbReference>
<dbReference type="SUPFAM" id="SSF55298">
    <property type="entry name" value="YjgF-like"/>
    <property type="match status" value="1"/>
</dbReference>
<keyword evidence="2" id="KW-0456">Lyase</keyword>
<dbReference type="EC" id="4.1.3.45" evidence="2"/>
<dbReference type="RefSeq" id="WP_183946790.1">
    <property type="nucleotide sequence ID" value="NZ_JACHHX010000001.1"/>
</dbReference>
<dbReference type="GO" id="GO:0008813">
    <property type="term" value="F:chorismate lyase activity"/>
    <property type="evidence" value="ECO:0007669"/>
    <property type="project" value="UniProtKB-EC"/>
</dbReference>
<dbReference type="EMBL" id="JACHHX010000001">
    <property type="protein sequence ID" value="MBB5014194.1"/>
    <property type="molecule type" value="Genomic_DNA"/>
</dbReference>
<name>A0A7W7V8E8_9GAMM</name>
<organism evidence="2 3">
    <name type="scientific">Rehaibacterium terrae</name>
    <dbReference type="NCBI Taxonomy" id="1341696"/>
    <lineage>
        <taxon>Bacteria</taxon>
        <taxon>Pseudomonadati</taxon>
        <taxon>Pseudomonadota</taxon>
        <taxon>Gammaproteobacteria</taxon>
        <taxon>Lysobacterales</taxon>
        <taxon>Lysobacteraceae</taxon>
        <taxon>Rehaibacterium</taxon>
    </lineage>
</organism>
<feature type="domain" description="Chorismatase FkbO/Hyg5-like N-terminal" evidence="1">
    <location>
        <begin position="72"/>
        <end position="193"/>
    </location>
</feature>
<accession>A0A7W7V8E8</accession>
<protein>
    <submittedName>
        <fullName evidence="2">Chorismate lyase/3-hydroxybenzoate synthase</fullName>
        <ecNumber evidence="2">4.1.3.40</ecNumber>
        <ecNumber evidence="2">4.1.3.45</ecNumber>
    </submittedName>
</protein>
<dbReference type="AlphaFoldDB" id="A0A7W7V8E8"/>
<dbReference type="Pfam" id="PF21168">
    <property type="entry name" value="FkbO_Hyg5-like_N"/>
    <property type="match status" value="1"/>
</dbReference>
<reference evidence="2 3" key="1">
    <citation type="submission" date="2020-08" db="EMBL/GenBank/DDBJ databases">
        <title>Genomic Encyclopedia of Type Strains, Phase IV (KMG-IV): sequencing the most valuable type-strain genomes for metagenomic binning, comparative biology and taxonomic classification.</title>
        <authorList>
            <person name="Goeker M."/>
        </authorList>
    </citation>
    <scope>NUCLEOTIDE SEQUENCE [LARGE SCALE GENOMIC DNA]</scope>
    <source>
        <strain evidence="2 3">DSM 25897</strain>
    </source>
</reference>
<dbReference type="InterPro" id="IPR049368">
    <property type="entry name" value="FkbO_Hyg5-like_N"/>
</dbReference>
<dbReference type="Proteomes" id="UP000519004">
    <property type="component" value="Unassembled WGS sequence"/>
</dbReference>
<proteinExistence type="predicted"/>
<keyword evidence="3" id="KW-1185">Reference proteome</keyword>
<evidence type="ECO:0000259" key="1">
    <source>
        <dbReference type="Pfam" id="PF21168"/>
    </source>
</evidence>
<gene>
    <name evidence="2" type="ORF">HNQ58_000065</name>
</gene>
<dbReference type="Gene3D" id="3.30.1330.40">
    <property type="entry name" value="RutC-like"/>
    <property type="match status" value="1"/>
</dbReference>
<sequence>MSTPHPASLPPQPAVLGAARLRVDYVRASLDGLLADGRVLAVFGFGAGAPARHDDPRYLRVNLQPDGAAPFEVWRVDGQVSADRRGGIATAVGGGLAFGAIEVDEAPAGGIAVAAEAAYDRLCGWLADNGFGHVQKAWNYIDAITEGDGDAERYRQFCVGRERGLRGRWPRYPAATAIGCHDGRRVLQVYWLAAREPGTPLENPRQVSAFRYPRQYGPQPPGFTRALLPASPALPLLISGTAAVVGHASMHAGDLAAQFDEVFRNLDSLLLVARAERPGLPAAFGADSPLRVYVRRQEDLPAVRARLARHLPDHVPRLLLVGEVCRRELLVEIDGFHRCAG</sequence>
<dbReference type="EC" id="4.1.3.40" evidence="2"/>
<evidence type="ECO:0000313" key="2">
    <source>
        <dbReference type="EMBL" id="MBB5014194.1"/>
    </source>
</evidence>
<evidence type="ECO:0000313" key="3">
    <source>
        <dbReference type="Proteomes" id="UP000519004"/>
    </source>
</evidence>
<comment type="caution">
    <text evidence="2">The sequence shown here is derived from an EMBL/GenBank/DDBJ whole genome shotgun (WGS) entry which is preliminary data.</text>
</comment>